<dbReference type="InterPro" id="IPR001846">
    <property type="entry name" value="VWF_type-D"/>
</dbReference>
<dbReference type="InterPro" id="IPR016187">
    <property type="entry name" value="CTDL_fold"/>
</dbReference>
<organism evidence="4">
    <name type="scientific">Oikopleura dioica</name>
    <name type="common">Tunicate</name>
    <dbReference type="NCBI Taxonomy" id="34765"/>
    <lineage>
        <taxon>Eukaryota</taxon>
        <taxon>Metazoa</taxon>
        <taxon>Chordata</taxon>
        <taxon>Tunicata</taxon>
        <taxon>Appendicularia</taxon>
        <taxon>Copelata</taxon>
        <taxon>Oikopleuridae</taxon>
        <taxon>Oikopleura</taxon>
    </lineage>
</organism>
<dbReference type="SUPFAM" id="SSF56436">
    <property type="entry name" value="C-type lectin-like"/>
    <property type="match status" value="1"/>
</dbReference>
<feature type="domain" description="VWFD" evidence="3">
    <location>
        <begin position="234"/>
        <end position="427"/>
    </location>
</feature>
<dbReference type="InterPro" id="IPR002919">
    <property type="entry name" value="TIL_dom"/>
</dbReference>
<evidence type="ECO:0000259" key="3">
    <source>
        <dbReference type="PROSITE" id="PS51233"/>
    </source>
</evidence>
<dbReference type="PANTHER" id="PTHR11339">
    <property type="entry name" value="EXTRACELLULAR MATRIX GLYCOPROTEIN RELATED"/>
    <property type="match status" value="1"/>
</dbReference>
<feature type="domain" description="VWFD" evidence="3">
    <location>
        <begin position="1409"/>
        <end position="1622"/>
    </location>
</feature>
<protein>
    <submittedName>
        <fullName evidence="4">Oikosin 30a</fullName>
    </submittedName>
</protein>
<accession>W8W0W2</accession>
<dbReference type="SUPFAM" id="SSF57567">
    <property type="entry name" value="Serine protease inhibitors"/>
    <property type="match status" value="2"/>
</dbReference>
<dbReference type="Pfam" id="PF00094">
    <property type="entry name" value="VWD"/>
    <property type="match status" value="4"/>
</dbReference>
<dbReference type="SMART" id="SM00181">
    <property type="entry name" value="EGF"/>
    <property type="match status" value="3"/>
</dbReference>
<gene>
    <name evidence="4" type="primary">oik30a</name>
</gene>
<dbReference type="InterPro" id="IPR036084">
    <property type="entry name" value="Ser_inhib-like_sf"/>
</dbReference>
<evidence type="ECO:0000256" key="1">
    <source>
        <dbReference type="ARBA" id="ARBA00023157"/>
    </source>
</evidence>
<dbReference type="InterPro" id="IPR000742">
    <property type="entry name" value="EGF"/>
</dbReference>
<dbReference type="SMART" id="SM00216">
    <property type="entry name" value="VWD"/>
    <property type="match status" value="3"/>
</dbReference>
<dbReference type="EMBL" id="HE774629">
    <property type="protein sequence ID" value="CCG47872.1"/>
    <property type="molecule type" value="Genomic_DNA"/>
</dbReference>
<reference evidence="4" key="1">
    <citation type="submission" date="2012-03" db="EMBL/GenBank/DDBJ databases">
        <title>The evolving proteome of a complex extracellular matrix, the Oikopleura house.</title>
        <authorList>
            <person name="Hosp J."/>
            <person name="Sagane Y."/>
            <person name="Danks G."/>
            <person name="Thompson E.M."/>
        </authorList>
    </citation>
    <scope>NUCLEOTIDE SEQUENCE</scope>
</reference>
<dbReference type="Pfam" id="PF01826">
    <property type="entry name" value="TIL"/>
    <property type="match status" value="1"/>
</dbReference>
<dbReference type="PROSITE" id="PS51233">
    <property type="entry name" value="VWFD"/>
    <property type="match status" value="4"/>
</dbReference>
<evidence type="ECO:0000313" key="4">
    <source>
        <dbReference type="EMBL" id="CCG47872.1"/>
    </source>
</evidence>
<dbReference type="Gene3D" id="2.10.25.10">
    <property type="entry name" value="Laminin"/>
    <property type="match status" value="4"/>
</dbReference>
<keyword evidence="1" id="KW-1015">Disulfide bond</keyword>
<name>W8W0W2_OIKDI</name>
<dbReference type="PANTHER" id="PTHR11339:SF402">
    <property type="entry name" value="VWFD DOMAIN-CONTAINING PROTEIN"/>
    <property type="match status" value="1"/>
</dbReference>
<keyword evidence="2" id="KW-0325">Glycoprotein</keyword>
<feature type="domain" description="VWFD" evidence="3">
    <location>
        <begin position="631"/>
        <end position="841"/>
    </location>
</feature>
<proteinExistence type="predicted"/>
<dbReference type="CDD" id="cd19941">
    <property type="entry name" value="TIL"/>
    <property type="match status" value="4"/>
</dbReference>
<evidence type="ECO:0000256" key="2">
    <source>
        <dbReference type="ARBA" id="ARBA00023180"/>
    </source>
</evidence>
<dbReference type="InterPro" id="IPR050780">
    <property type="entry name" value="Mucin_vWF_Thrombospondin_sf"/>
</dbReference>
<sequence length="2234" mass="253804">MRDLLSKFIAFQGASLARADFQFIDFWQEADSFATEIFTRLNLDSKKVASSFYNRYQRAKQATRFYQDSGPCDSGFTNPSYEPVDVVSFDDRAAMSTNLENFADMLGDWIESYACLESHERVAGKQIRVPERSETEYAYHISPTTMDYDEAMAYCYLRGSWLAQPDGDKNRFGTMTSALSESQWYWFNGDADCQVVRGGQMIFDLQPTVGCTNQYHAVCETGQFTDMCFPGEYKTCRAVGDPHFTTFDGEYHHFQGSCGYTMVEVNNLRYPNVPWFKIKSDLDYNNVDSAYTFIRDFTFEFLGQDQDRGEVPRYVAYVNVWDRIFRNAFVEDRHLGVTYTSDYFGSEDFDIEISPTEVKINTWFDVTVTYEPSKYDMRITVPDCYKDSVDGLCGNYNGKTYDQFGDDDGNVKARISNWWRMQEELTAWAAPFEDGSDRCRQIHDVKCSLHGISGVNFAIDQCLPLDPNNAGSIFENCNLVRDPFNLACVIDICEGEDRCGPIKAFATECINDLAPEDRAPVCEWANALGCAESCGANARYEGCADVCAAKRTCSNRDRPCPVGAEVDSMCVCEPGYILEDGICILESDCGCSEGGHYYRLGEEFSTTEDNCECTRDGIVCLPIPCEDREKGRCYVHSDPYIVTFDHTKYGFHGNCRYSLVSYDDTPELAGFDIDISNRRREDLDAVDEDFHGTVLDKVWFAFHSRDYNFGDHKRYLLYVNNKDNSNYFSQTDLDIYLYDRETGTYYNRDFTNDDVELKIVSEGYYWQRYYQIKLWNGIQLIYRHSYWWLEVDVPECFRNAVSGLCGNWDGVTDTQMDLDYQNDPDEFGNRFMTWRNPSFCTHGQYFLPCERIRELPEVGETLYREALDRCSSLKDSTSQAYVFDSCTFVSDKQGYYDMCLFNSCIQDDYACGPIQNYARNCLWNKTPNGPDYNEICTWPQVTGCTKECSGGQVYKGCTNYCLEQRTCDDVANGVSNADRCGTSRAIYAMCGCPDGQVMHNGECINEAACPRDCDETDVAFCRAAGDPHYITFDGEYHHFQGTCKYTFVESAGDDEFRNVPAFKIDVDQRSCGAAVTCIRGMTFEFPGKEQEQNETPRYLFTGDGERNVFILEDRKTGEIYYNNFANGDVDFELISYKYNINTWFGAKVEFRNYSIKVTLPKCYMNHVIGLCGNWNGVTYDQFDKLSDISKWWEHQEGLQAWANDFGEPDPRCREVHDFECDDIDAVSDLCLSLDPNNVDRHSYFFDCSPYVEKTAAHIACLVDGCTDRSSLCGSLGSYAKECLNSIPISLRPNVCSWATESGCEQECGANSVFEGCANTCQAKKTCRNRHMSNSERCGADINEIDSMCVCEPGYVLDNGNCIREEDCGCVWEFNGIYYSQGTSFANEDETCECTAEGVVCTPIPCETTGYANCRSNYATRTFDGYTYRFYGNCRYNLASAPDREDVSGFDLDSKNRKPFLPFRGTVTDELWFDFHGSNYVFGDEKRFSFHVRNLDDSESYNNARFEVTFIDNQTGEKIFDAVSTISSHKYLSTEDYRVSLYQSYGDILNVRVVTSNNVNFYFERHYWSATLWVNRCYKNVMTGLCGNYNNNDSEERILEIEYADESEDFGDRFQTDDDDTCAHGERLRPCEDLSTAAYDAAADRCDIVDQNPRISENQNFFRGCEFLGNRSPFYETCLFNSCLERDLHCGIIGDYASQCLSRKVPGSADYERICDWASKTGCEEECPESQVFKGCTTTCFEQQTCEDVARGLSKEDRCADSGELVEGMCGCPDGHVLDEGVCLSENSCGCINEAGEYAAVGSKQIVGPEECTCTAGGEYECVALGCPCDKFDEECIDFVCAAPRNFDDGEEGYVGKFIPPQQFEISYEWLCEESLTTTKQVHGPHIVDIESVRSTLSENPSDMLLGIEDEGKQKKKTNRNESARSGRISPYWFAYGANTGYAVLGHTNGGFTSPYWVQHFLGAGRGPQCIPGFNEMKLTQVFDSETNTYIMKTFLNNIEIGNLDIPFDQYFQVESQMAVYIGSPWSHSPYAGMLGQIRNFYMRDLSKQCFIGETPEISGGRVALKDIDLEKSFRVSMELDCNEAISSSNDGTVWDIRDKDVPRSEGPSSNPAILDDEESRFILSSEGKGYTQIFRSIRFTFIMLPLTFNWGVQVMRYWLNDCPGDGWTRFEFEHKFDVDTGLWTDMWTIDGVPAVSSTYSPESWTQGNNFKLGLSNGPDTEAEVNVRNFCYQGL</sequence>
<feature type="domain" description="VWFD" evidence="3">
    <location>
        <begin position="1019"/>
        <end position="1213"/>
    </location>
</feature>